<dbReference type="GO" id="GO:0005886">
    <property type="term" value="C:plasma membrane"/>
    <property type="evidence" value="ECO:0007669"/>
    <property type="project" value="UniProtKB-SubCell"/>
</dbReference>
<keyword evidence="5 9" id="KW-0812">Transmembrane</keyword>
<reference evidence="11 12" key="1">
    <citation type="submission" date="2016-10" db="EMBL/GenBank/DDBJ databases">
        <title>Alkaliphiles isolated from bioreactors.</title>
        <authorList>
            <person name="Salah Z."/>
            <person name="Rout S.P."/>
            <person name="Humphreys P.N."/>
        </authorList>
    </citation>
    <scope>NUCLEOTIDE SEQUENCE [LARGE SCALE GENOMIC DNA]</scope>
    <source>
        <strain evidence="11 12">ZS02</strain>
    </source>
</reference>
<dbReference type="GO" id="GO:0032153">
    <property type="term" value="C:cell division site"/>
    <property type="evidence" value="ECO:0007669"/>
    <property type="project" value="UniProtKB-UniRule"/>
</dbReference>
<comment type="similarity">
    <text evidence="9">Belongs to the FtsQ/DivIB family. FtsQ subfamily.</text>
</comment>
<feature type="domain" description="POTRA" evidence="10">
    <location>
        <begin position="37"/>
        <end position="106"/>
    </location>
</feature>
<comment type="function">
    <text evidence="9">Essential cell division protein. May link together the upstream cell division proteins, which are predominantly cytoplasmic, with the downstream cell division proteins, which are predominantly periplasmic. May control correct divisome assembly.</text>
</comment>
<dbReference type="Proteomes" id="UP000187526">
    <property type="component" value="Unassembled WGS sequence"/>
</dbReference>
<evidence type="ECO:0000256" key="3">
    <source>
        <dbReference type="ARBA" id="ARBA00022519"/>
    </source>
</evidence>
<dbReference type="GO" id="GO:0043093">
    <property type="term" value="P:FtsZ-dependent cytokinesis"/>
    <property type="evidence" value="ECO:0007669"/>
    <property type="project" value="UniProtKB-UniRule"/>
</dbReference>
<keyword evidence="2 9" id="KW-1003">Cell membrane</keyword>
<evidence type="ECO:0000256" key="4">
    <source>
        <dbReference type="ARBA" id="ARBA00022618"/>
    </source>
</evidence>
<dbReference type="Gene3D" id="3.10.20.310">
    <property type="entry name" value="membrane protein fhac"/>
    <property type="match status" value="1"/>
</dbReference>
<dbReference type="EMBL" id="MTHD01000001">
    <property type="protein sequence ID" value="OMG56653.1"/>
    <property type="molecule type" value="Genomic_DNA"/>
</dbReference>
<dbReference type="PANTHER" id="PTHR35851">
    <property type="entry name" value="CELL DIVISION PROTEIN FTSQ"/>
    <property type="match status" value="1"/>
</dbReference>
<dbReference type="InterPro" id="IPR013685">
    <property type="entry name" value="POTRA_FtsQ_type"/>
</dbReference>
<name>A0A1R1ID05_9RHOO</name>
<dbReference type="InterPro" id="IPR026579">
    <property type="entry name" value="FtsQ"/>
</dbReference>
<evidence type="ECO:0000256" key="6">
    <source>
        <dbReference type="ARBA" id="ARBA00022989"/>
    </source>
</evidence>
<dbReference type="InterPro" id="IPR034746">
    <property type="entry name" value="POTRA"/>
</dbReference>
<comment type="subunit">
    <text evidence="9">Part of a complex composed of FtsB, FtsL and FtsQ.</text>
</comment>
<evidence type="ECO:0000313" key="11">
    <source>
        <dbReference type="EMBL" id="OMG56653.1"/>
    </source>
</evidence>
<keyword evidence="4 9" id="KW-0132">Cell division</keyword>
<comment type="subcellular location">
    <subcellularLocation>
        <location evidence="9">Cell inner membrane</location>
        <topology evidence="9">Single-pass type II membrane protein</topology>
    </subcellularLocation>
    <subcellularLocation>
        <location evidence="1">Membrane</location>
    </subcellularLocation>
    <text evidence="9">Localizes to the division septum.</text>
</comment>
<evidence type="ECO:0000256" key="9">
    <source>
        <dbReference type="HAMAP-Rule" id="MF_00911"/>
    </source>
</evidence>
<dbReference type="OrthoDB" id="9790370at2"/>
<accession>A0A1R1ID05</accession>
<evidence type="ECO:0000256" key="8">
    <source>
        <dbReference type="ARBA" id="ARBA00023306"/>
    </source>
</evidence>
<evidence type="ECO:0000256" key="5">
    <source>
        <dbReference type="ARBA" id="ARBA00022692"/>
    </source>
</evidence>
<gene>
    <name evidence="9" type="primary">ftsQ</name>
    <name evidence="11" type="ORF">BJN45_03310</name>
</gene>
<dbReference type="HAMAP" id="MF_00911">
    <property type="entry name" value="FtsQ_subfam"/>
    <property type="match status" value="1"/>
</dbReference>
<comment type="caution">
    <text evidence="11">The sequence shown here is derived from an EMBL/GenBank/DDBJ whole genome shotgun (WGS) entry which is preliminary data.</text>
</comment>
<dbReference type="PANTHER" id="PTHR35851:SF1">
    <property type="entry name" value="CELL DIVISION PROTEIN FTSQ"/>
    <property type="match status" value="1"/>
</dbReference>
<keyword evidence="8 9" id="KW-0131">Cell cycle</keyword>
<keyword evidence="7 9" id="KW-0472">Membrane</keyword>
<dbReference type="AlphaFoldDB" id="A0A1R1ID05"/>
<evidence type="ECO:0000256" key="1">
    <source>
        <dbReference type="ARBA" id="ARBA00004370"/>
    </source>
</evidence>
<dbReference type="Pfam" id="PF03799">
    <property type="entry name" value="FtsQ_DivIB_C"/>
    <property type="match status" value="1"/>
</dbReference>
<organism evidence="11 12">
    <name type="scientific">Azonexus hydrophilus</name>
    <dbReference type="NCBI Taxonomy" id="418702"/>
    <lineage>
        <taxon>Bacteria</taxon>
        <taxon>Pseudomonadati</taxon>
        <taxon>Pseudomonadota</taxon>
        <taxon>Betaproteobacteria</taxon>
        <taxon>Rhodocyclales</taxon>
        <taxon>Azonexaceae</taxon>
        <taxon>Azonexus</taxon>
    </lineage>
</organism>
<dbReference type="Pfam" id="PF08478">
    <property type="entry name" value="POTRA_1"/>
    <property type="match status" value="1"/>
</dbReference>
<sequence length="246" mass="27298">MWHKPQLLNALADLLMLVAAAALLAAGAVWLVRVPSLPVQQVVFVEPLAHTRRGEVEQVLPSALRGNFFSLDLEAVRLALEQLPWVRKVKVRRVWPARLEIAVEEHRPVARWGEGYAEMVNSHGEVFAALLPEAEMAQLPLLAGPSGTAREVLERHVEFTEAFAAVGERPVQVSLSPRLAWQLKLDNGMRVEIGREHPKSPVVDRLQRFVDVYPSMVANLPVRPAVVDLRYPNGFAMKVAGEGKGK</sequence>
<feature type="transmembrane region" description="Helical" evidence="9">
    <location>
        <begin position="7"/>
        <end position="32"/>
    </location>
</feature>
<keyword evidence="3 9" id="KW-0997">Cell inner membrane</keyword>
<evidence type="ECO:0000259" key="10">
    <source>
        <dbReference type="PROSITE" id="PS51779"/>
    </source>
</evidence>
<evidence type="ECO:0000256" key="2">
    <source>
        <dbReference type="ARBA" id="ARBA00022475"/>
    </source>
</evidence>
<evidence type="ECO:0000313" key="12">
    <source>
        <dbReference type="Proteomes" id="UP000187526"/>
    </source>
</evidence>
<proteinExistence type="inferred from homology"/>
<dbReference type="Gene3D" id="3.40.50.11690">
    <property type="entry name" value="Cell division protein FtsQ/DivIB"/>
    <property type="match status" value="1"/>
</dbReference>
<keyword evidence="6 9" id="KW-1133">Transmembrane helix</keyword>
<dbReference type="InterPro" id="IPR005548">
    <property type="entry name" value="Cell_div_FtsQ/DivIB_C"/>
</dbReference>
<keyword evidence="12" id="KW-1185">Reference proteome</keyword>
<dbReference type="PROSITE" id="PS51779">
    <property type="entry name" value="POTRA"/>
    <property type="match status" value="1"/>
</dbReference>
<protein>
    <recommendedName>
        <fullName evidence="9">Cell division protein FtsQ</fullName>
    </recommendedName>
</protein>
<dbReference type="GO" id="GO:0090529">
    <property type="term" value="P:cell septum assembly"/>
    <property type="evidence" value="ECO:0007669"/>
    <property type="project" value="InterPro"/>
</dbReference>
<evidence type="ECO:0000256" key="7">
    <source>
        <dbReference type="ARBA" id="ARBA00023136"/>
    </source>
</evidence>
<dbReference type="STRING" id="418702.BJN45_03310"/>
<dbReference type="InterPro" id="IPR045335">
    <property type="entry name" value="FtsQ_C_sf"/>
</dbReference>
<dbReference type="RefSeq" id="WP_076092007.1">
    <property type="nucleotide sequence ID" value="NZ_MTHD01000001.1"/>
</dbReference>